<name>A0ABP8Y5P2_9MICO</name>
<accession>A0ABP8Y5P2</accession>
<comment type="caution">
    <text evidence="2">The sequence shown here is derived from an EMBL/GenBank/DDBJ whole genome shotgun (WGS) entry which is preliminary data.</text>
</comment>
<dbReference type="InterPro" id="IPR029058">
    <property type="entry name" value="AB_hydrolase_fold"/>
</dbReference>
<dbReference type="InterPro" id="IPR000073">
    <property type="entry name" value="AB_hydrolase_1"/>
</dbReference>
<dbReference type="PRINTS" id="PR00111">
    <property type="entry name" value="ABHYDROLASE"/>
</dbReference>
<sequence>MAYVEVDGVRVHYVEHGPAGPGVLTAVLVHGFPVDHRLMVGAFEPVFAERPGWRRFYVDLPGMGGTVAPGVASTDDVFRILRAAVQALVPDGPYVVVGQSYGGYLARGLAAADPERVVGLAVMVTVVEPRHELRRLPARQVLVRDPELAERVGTEACDAEEILVVQTEETWARSRQETDPGLAAADPEVVARVEARYAGSFPVEPVPFEKPALIVVGRQDSVTGYRDAWELVEHYPRATFAVLDRAGHALHLEQRGLFEALVSEWLDRIEEGAGALRAPAEQPEPNSQS</sequence>
<dbReference type="RefSeq" id="WP_253869142.1">
    <property type="nucleotide sequence ID" value="NZ_BAABHM010000035.1"/>
</dbReference>
<proteinExistence type="predicted"/>
<gene>
    <name evidence="2" type="ORF">GCM10023198_51730</name>
</gene>
<evidence type="ECO:0000259" key="1">
    <source>
        <dbReference type="Pfam" id="PF00561"/>
    </source>
</evidence>
<protein>
    <submittedName>
        <fullName evidence="2">Alpha/beta hydrolase</fullName>
    </submittedName>
</protein>
<dbReference type="InterPro" id="IPR050266">
    <property type="entry name" value="AB_hydrolase_sf"/>
</dbReference>
<organism evidence="2 3">
    <name type="scientific">Promicromonospora umidemergens</name>
    <dbReference type="NCBI Taxonomy" id="629679"/>
    <lineage>
        <taxon>Bacteria</taxon>
        <taxon>Bacillati</taxon>
        <taxon>Actinomycetota</taxon>
        <taxon>Actinomycetes</taxon>
        <taxon>Micrococcales</taxon>
        <taxon>Promicromonosporaceae</taxon>
        <taxon>Promicromonospora</taxon>
    </lineage>
</organism>
<dbReference type="Gene3D" id="3.40.50.1820">
    <property type="entry name" value="alpha/beta hydrolase"/>
    <property type="match status" value="1"/>
</dbReference>
<dbReference type="SUPFAM" id="SSF53474">
    <property type="entry name" value="alpha/beta-Hydrolases"/>
    <property type="match status" value="1"/>
</dbReference>
<keyword evidence="2" id="KW-0378">Hydrolase</keyword>
<evidence type="ECO:0000313" key="2">
    <source>
        <dbReference type="EMBL" id="GAA4721216.1"/>
    </source>
</evidence>
<dbReference type="GO" id="GO:0016787">
    <property type="term" value="F:hydrolase activity"/>
    <property type="evidence" value="ECO:0007669"/>
    <property type="project" value="UniProtKB-KW"/>
</dbReference>
<evidence type="ECO:0000313" key="3">
    <source>
        <dbReference type="Proteomes" id="UP001500843"/>
    </source>
</evidence>
<reference evidence="3" key="1">
    <citation type="journal article" date="2019" name="Int. J. Syst. Evol. Microbiol.">
        <title>The Global Catalogue of Microorganisms (GCM) 10K type strain sequencing project: providing services to taxonomists for standard genome sequencing and annotation.</title>
        <authorList>
            <consortium name="The Broad Institute Genomics Platform"/>
            <consortium name="The Broad Institute Genome Sequencing Center for Infectious Disease"/>
            <person name="Wu L."/>
            <person name="Ma J."/>
        </authorList>
    </citation>
    <scope>NUCLEOTIDE SEQUENCE [LARGE SCALE GENOMIC DNA]</scope>
    <source>
        <strain evidence="3">JCM 17975</strain>
    </source>
</reference>
<dbReference type="Proteomes" id="UP001500843">
    <property type="component" value="Unassembled WGS sequence"/>
</dbReference>
<dbReference type="PANTHER" id="PTHR43798">
    <property type="entry name" value="MONOACYLGLYCEROL LIPASE"/>
    <property type="match status" value="1"/>
</dbReference>
<dbReference type="PANTHER" id="PTHR43798:SF6">
    <property type="entry name" value="HYDROLASE, PUTATIVE (AFU_ORTHOLOGUE AFUA_4G13070)-RELATED"/>
    <property type="match status" value="1"/>
</dbReference>
<keyword evidence="3" id="KW-1185">Reference proteome</keyword>
<dbReference type="EMBL" id="BAABHM010000035">
    <property type="protein sequence ID" value="GAA4721216.1"/>
    <property type="molecule type" value="Genomic_DNA"/>
</dbReference>
<feature type="domain" description="AB hydrolase-1" evidence="1">
    <location>
        <begin position="27"/>
        <end position="253"/>
    </location>
</feature>
<dbReference type="Pfam" id="PF00561">
    <property type="entry name" value="Abhydrolase_1"/>
    <property type="match status" value="1"/>
</dbReference>